<dbReference type="InterPro" id="IPR029063">
    <property type="entry name" value="SAM-dependent_MTases_sf"/>
</dbReference>
<dbReference type="EMBL" id="JBBDGM010000003">
    <property type="protein sequence ID" value="MEJ1087679.1"/>
    <property type="molecule type" value="Genomic_DNA"/>
</dbReference>
<gene>
    <name evidence="4" type="primary">rsmD</name>
    <name evidence="4" type="ORF">WDU99_05050</name>
</gene>
<dbReference type="InterPro" id="IPR002052">
    <property type="entry name" value="DNA_methylase_N6_adenine_CS"/>
</dbReference>
<sequence length="192" mass="20295">MTRIIAGGARGARLDVPDSGTRPTSDRVRESLFGALESMDVIDGARVLDLYAGSGALGLEAWSRGADSVDLVELSRPAATVVGRNAGIVAKAMRAPLAAKVHQSTVRAYLSRAHGPFDLVFTDPPYDLDDVAMNTDLVGLAPLLSDDAIVVIERGKRADPPELAGAGLELLRSKTYGDTTLWWATPAHDSTD</sequence>
<evidence type="ECO:0000313" key="4">
    <source>
        <dbReference type="EMBL" id="MEJ1087679.1"/>
    </source>
</evidence>
<dbReference type="Gene3D" id="3.40.50.150">
    <property type="entry name" value="Vaccinia Virus protein VP39"/>
    <property type="match status" value="1"/>
</dbReference>
<keyword evidence="5" id="KW-1185">Reference proteome</keyword>
<dbReference type="NCBIfam" id="TIGR00095">
    <property type="entry name" value="16S rRNA (guanine(966)-N(2))-methyltransferase RsmD"/>
    <property type="match status" value="1"/>
</dbReference>
<evidence type="ECO:0000313" key="5">
    <source>
        <dbReference type="Proteomes" id="UP001371224"/>
    </source>
</evidence>
<feature type="region of interest" description="Disordered" evidence="3">
    <location>
        <begin position="1"/>
        <end position="26"/>
    </location>
</feature>
<dbReference type="PIRSF" id="PIRSF004553">
    <property type="entry name" value="CHP00095"/>
    <property type="match status" value="1"/>
</dbReference>
<organism evidence="4 5">
    <name type="scientific">Microbacterium bandirmense</name>
    <dbReference type="NCBI Taxonomy" id="3122050"/>
    <lineage>
        <taxon>Bacteria</taxon>
        <taxon>Bacillati</taxon>
        <taxon>Actinomycetota</taxon>
        <taxon>Actinomycetes</taxon>
        <taxon>Micrococcales</taxon>
        <taxon>Microbacteriaceae</taxon>
        <taxon>Microbacterium</taxon>
    </lineage>
</organism>
<proteinExistence type="predicted"/>
<keyword evidence="2 4" id="KW-0808">Transferase</keyword>
<dbReference type="RefSeq" id="WP_337331346.1">
    <property type="nucleotide sequence ID" value="NZ_JBBDGM010000003.1"/>
</dbReference>
<dbReference type="Pfam" id="PF03602">
    <property type="entry name" value="Cons_hypoth95"/>
    <property type="match status" value="1"/>
</dbReference>
<dbReference type="GO" id="GO:0052913">
    <property type="term" value="F:16S rRNA (guanine(966)-N(2))-methyltransferase activity"/>
    <property type="evidence" value="ECO:0007669"/>
    <property type="project" value="UniProtKB-EC"/>
</dbReference>
<dbReference type="Proteomes" id="UP001371224">
    <property type="component" value="Unassembled WGS sequence"/>
</dbReference>
<evidence type="ECO:0000256" key="1">
    <source>
        <dbReference type="ARBA" id="ARBA00022603"/>
    </source>
</evidence>
<dbReference type="CDD" id="cd02440">
    <property type="entry name" value="AdoMet_MTases"/>
    <property type="match status" value="1"/>
</dbReference>
<dbReference type="PANTHER" id="PTHR43542:SF1">
    <property type="entry name" value="METHYLTRANSFERASE"/>
    <property type="match status" value="1"/>
</dbReference>
<dbReference type="PANTHER" id="PTHR43542">
    <property type="entry name" value="METHYLTRANSFERASE"/>
    <property type="match status" value="1"/>
</dbReference>
<dbReference type="PROSITE" id="PS00092">
    <property type="entry name" value="N6_MTASE"/>
    <property type="match status" value="1"/>
</dbReference>
<accession>A0ABU8LA57</accession>
<comment type="caution">
    <text evidence="4">The sequence shown here is derived from an EMBL/GenBank/DDBJ whole genome shotgun (WGS) entry which is preliminary data.</text>
</comment>
<name>A0ABU8LA57_9MICO</name>
<evidence type="ECO:0000256" key="3">
    <source>
        <dbReference type="SAM" id="MobiDB-lite"/>
    </source>
</evidence>
<protein>
    <submittedName>
        <fullName evidence="4">16S rRNA (Guanine(966)-N(2))-methyltransferase RsmD</fullName>
        <ecNumber evidence="4">2.1.1.171</ecNumber>
    </submittedName>
</protein>
<dbReference type="InterPro" id="IPR004398">
    <property type="entry name" value="RNA_MeTrfase_RsmD"/>
</dbReference>
<evidence type="ECO:0000256" key="2">
    <source>
        <dbReference type="ARBA" id="ARBA00022679"/>
    </source>
</evidence>
<dbReference type="EC" id="2.1.1.171" evidence="4"/>
<reference evidence="4 5" key="1">
    <citation type="submission" date="2024-02" db="EMBL/GenBank/DDBJ databases">
        <authorList>
            <person name="Saticioglu I.B."/>
        </authorList>
    </citation>
    <scope>NUCLEOTIDE SEQUENCE [LARGE SCALE GENOMIC DNA]</scope>
    <source>
        <strain evidence="4 5">Mu-80</strain>
    </source>
</reference>
<dbReference type="SUPFAM" id="SSF53335">
    <property type="entry name" value="S-adenosyl-L-methionine-dependent methyltransferases"/>
    <property type="match status" value="1"/>
</dbReference>
<keyword evidence="1 4" id="KW-0489">Methyltransferase</keyword>